<keyword evidence="1" id="KW-1133">Transmembrane helix</keyword>
<evidence type="ECO:0000313" key="2">
    <source>
        <dbReference type="EMBL" id="MFD2680865.1"/>
    </source>
</evidence>
<keyword evidence="1" id="KW-0472">Membrane</keyword>
<comment type="caution">
    <text evidence="2">The sequence shown here is derived from an EMBL/GenBank/DDBJ whole genome shotgun (WGS) entry which is preliminary data.</text>
</comment>
<evidence type="ECO:0000256" key="1">
    <source>
        <dbReference type="SAM" id="Phobius"/>
    </source>
</evidence>
<evidence type="ECO:0000313" key="3">
    <source>
        <dbReference type="Proteomes" id="UP001597506"/>
    </source>
</evidence>
<reference evidence="3" key="1">
    <citation type="journal article" date="2019" name="Int. J. Syst. Evol. Microbiol.">
        <title>The Global Catalogue of Microorganisms (GCM) 10K type strain sequencing project: providing services to taxonomists for standard genome sequencing and annotation.</title>
        <authorList>
            <consortium name="The Broad Institute Genomics Platform"/>
            <consortium name="The Broad Institute Genome Sequencing Center for Infectious Disease"/>
            <person name="Wu L."/>
            <person name="Ma J."/>
        </authorList>
    </citation>
    <scope>NUCLEOTIDE SEQUENCE [LARGE SCALE GENOMIC DNA]</scope>
    <source>
        <strain evidence="3">KCTC 3913</strain>
    </source>
</reference>
<organism evidence="2 3">
    <name type="scientific">Bacillus seohaeanensis</name>
    <dbReference type="NCBI Taxonomy" id="284580"/>
    <lineage>
        <taxon>Bacteria</taxon>
        <taxon>Bacillati</taxon>
        <taxon>Bacillota</taxon>
        <taxon>Bacilli</taxon>
        <taxon>Bacillales</taxon>
        <taxon>Bacillaceae</taxon>
        <taxon>Bacillus</taxon>
    </lineage>
</organism>
<feature type="transmembrane region" description="Helical" evidence="1">
    <location>
        <begin position="5"/>
        <end position="23"/>
    </location>
</feature>
<feature type="transmembrane region" description="Helical" evidence="1">
    <location>
        <begin position="61"/>
        <end position="79"/>
    </location>
</feature>
<protein>
    <submittedName>
        <fullName evidence="2">Uncharacterized protein</fullName>
    </submittedName>
</protein>
<proteinExistence type="predicted"/>
<sequence length="83" mass="8846">MRKYLGWVSIGIIGVTFILFLFIRGKVSGYIGTNVLIIGAALTLVTVLLSERGKTRTTSISILGVLVGGFIIIIIGFMMNGGL</sequence>
<dbReference type="EMBL" id="JBHUMF010000019">
    <property type="protein sequence ID" value="MFD2680865.1"/>
    <property type="molecule type" value="Genomic_DNA"/>
</dbReference>
<dbReference type="Proteomes" id="UP001597506">
    <property type="component" value="Unassembled WGS sequence"/>
</dbReference>
<accession>A0ABW5RR01</accession>
<keyword evidence="3" id="KW-1185">Reference proteome</keyword>
<gene>
    <name evidence="2" type="ORF">ACFSUL_08900</name>
</gene>
<dbReference type="RefSeq" id="WP_377934627.1">
    <property type="nucleotide sequence ID" value="NZ_JBHUMF010000019.1"/>
</dbReference>
<name>A0ABW5RR01_9BACI</name>
<feature type="transmembrane region" description="Helical" evidence="1">
    <location>
        <begin position="29"/>
        <end position="49"/>
    </location>
</feature>
<keyword evidence="1" id="KW-0812">Transmembrane</keyword>